<protein>
    <submittedName>
        <fullName evidence="2">Uncharacterized protein</fullName>
    </submittedName>
</protein>
<comment type="caution">
    <text evidence="2">The sequence shown here is derived from an EMBL/GenBank/DDBJ whole genome shotgun (WGS) entry which is preliminary data.</text>
</comment>
<sequence>MLCRTSAYSRGAGRGGSGYPGLPVFPGTTTAGTGTSTGGRRASHPIPPHPPIITSPSMSNTQLLRISTFSMSIMITSPSASIHHGGTGGTTATALGRGFGCTGLLCTTAVGGGGRGSGILSVEALG</sequence>
<name>A0AAI9Y860_9PEZI</name>
<evidence type="ECO:0000313" key="2">
    <source>
        <dbReference type="EMBL" id="KAK1488102.1"/>
    </source>
</evidence>
<feature type="compositionally biased region" description="Low complexity" evidence="1">
    <location>
        <begin position="1"/>
        <end position="11"/>
    </location>
</feature>
<dbReference type="Proteomes" id="UP001239213">
    <property type="component" value="Unassembled WGS sequence"/>
</dbReference>
<proteinExistence type="predicted"/>
<accession>A0AAI9Y860</accession>
<reference evidence="2" key="1">
    <citation type="submission" date="2016-11" db="EMBL/GenBank/DDBJ databases">
        <title>The genome sequence of Colletotrichum cuscutae.</title>
        <authorList>
            <person name="Baroncelli R."/>
        </authorList>
    </citation>
    <scope>NUCLEOTIDE SEQUENCE</scope>
    <source>
        <strain evidence="2">IMI 304802</strain>
    </source>
</reference>
<keyword evidence="3" id="KW-1185">Reference proteome</keyword>
<evidence type="ECO:0000313" key="3">
    <source>
        <dbReference type="Proteomes" id="UP001239213"/>
    </source>
</evidence>
<gene>
    <name evidence="2" type="ORF">CCUS01_14834</name>
</gene>
<feature type="compositionally biased region" description="Low complexity" evidence="1">
    <location>
        <begin position="27"/>
        <end position="40"/>
    </location>
</feature>
<dbReference type="EMBL" id="MPDP01000052">
    <property type="protein sequence ID" value="KAK1488102.1"/>
    <property type="molecule type" value="Genomic_DNA"/>
</dbReference>
<evidence type="ECO:0000256" key="1">
    <source>
        <dbReference type="SAM" id="MobiDB-lite"/>
    </source>
</evidence>
<organism evidence="2 3">
    <name type="scientific">Colletotrichum cuscutae</name>
    <dbReference type="NCBI Taxonomy" id="1209917"/>
    <lineage>
        <taxon>Eukaryota</taxon>
        <taxon>Fungi</taxon>
        <taxon>Dikarya</taxon>
        <taxon>Ascomycota</taxon>
        <taxon>Pezizomycotina</taxon>
        <taxon>Sordariomycetes</taxon>
        <taxon>Hypocreomycetidae</taxon>
        <taxon>Glomerellales</taxon>
        <taxon>Glomerellaceae</taxon>
        <taxon>Colletotrichum</taxon>
        <taxon>Colletotrichum acutatum species complex</taxon>
    </lineage>
</organism>
<dbReference type="AlphaFoldDB" id="A0AAI9Y860"/>
<feature type="region of interest" description="Disordered" evidence="1">
    <location>
        <begin position="1"/>
        <end position="57"/>
    </location>
</feature>